<evidence type="ECO:0000313" key="3">
    <source>
        <dbReference type="Proteomes" id="UP001589775"/>
    </source>
</evidence>
<evidence type="ECO:0000259" key="1">
    <source>
        <dbReference type="Pfam" id="PF24793"/>
    </source>
</evidence>
<dbReference type="InterPro" id="IPR023296">
    <property type="entry name" value="Glyco_hydro_beta-prop_sf"/>
</dbReference>
<name>A0ABV6EWH1_9BRAD</name>
<dbReference type="RefSeq" id="WP_378390676.1">
    <property type="nucleotide sequence ID" value="NZ_JBHLWM010000008.1"/>
</dbReference>
<keyword evidence="3" id="KW-1185">Reference proteome</keyword>
<organism evidence="2 3">
    <name type="scientific">Rhodopseudomonas telluris</name>
    <dbReference type="NCBI Taxonomy" id="644215"/>
    <lineage>
        <taxon>Bacteria</taxon>
        <taxon>Pseudomonadati</taxon>
        <taxon>Pseudomonadota</taxon>
        <taxon>Alphaproteobacteria</taxon>
        <taxon>Hyphomicrobiales</taxon>
        <taxon>Nitrobacteraceae</taxon>
        <taxon>Rhodopseudomonas</taxon>
    </lineage>
</organism>
<dbReference type="Proteomes" id="UP001589775">
    <property type="component" value="Unassembled WGS sequence"/>
</dbReference>
<feature type="domain" description="Glucosamine inositolphosphorylceramide transferase 1 N-terminal" evidence="1">
    <location>
        <begin position="204"/>
        <end position="409"/>
    </location>
</feature>
<gene>
    <name evidence="2" type="ORF">ACFFJ6_18935</name>
</gene>
<comment type="caution">
    <text evidence="2">The sequence shown here is derived from an EMBL/GenBank/DDBJ whole genome shotgun (WGS) entry which is preliminary data.</text>
</comment>
<dbReference type="InterPro" id="IPR056442">
    <property type="entry name" value="GINT1_N"/>
</dbReference>
<dbReference type="SUPFAM" id="SSF75005">
    <property type="entry name" value="Arabinanase/levansucrase/invertase"/>
    <property type="match status" value="1"/>
</dbReference>
<proteinExistence type="predicted"/>
<protein>
    <recommendedName>
        <fullName evidence="1">Glucosamine inositolphosphorylceramide transferase 1 N-terminal domain-containing protein</fullName>
    </recommendedName>
</protein>
<evidence type="ECO:0000313" key="2">
    <source>
        <dbReference type="EMBL" id="MFC0242576.1"/>
    </source>
</evidence>
<dbReference type="Pfam" id="PF24793">
    <property type="entry name" value="GINT1_N"/>
    <property type="match status" value="1"/>
</dbReference>
<sequence length="490" mass="52790">MLLDLERMIYRLDRKGAMERADPAVIVLAPERDDVPDVVVDLAGDEAPPAGRRVLTPMFNGIPGEIGVMAALSGGCGLSIELHDTARPQRPWTARPASPDREVFAATLDAVLSCAVALILKAISEKCGTAAEPAAAPVLAHPRFGTAGALAAASGAVAAKAIRLLGILAKGSKEWRIGWRLDSRGVSLLDRGEAAFRVLTGGVGSYLADPFPFRYGGRDFIFVEQYLHSKNKGCIAVVPMDGRGVAGPVEIVLEEPHHLSYPMVFEQAGQIWMIPEAGESGKVTLYRAESFPYRWKREADLASGSENYDVTPLPDGSGIWFFAAQRLWRSSSWDVLNIYHADSLNGVWKPHGARLTLIDATLSRPAGDFIRRHGQTLRPVQDCARGYGAGLTFCRIDALDALDFVQTPVGRIVAGPYGCHTYNHRDGIEVVDLFGRIADSDEVTISYVPLPAAAAAERPSAHPESSAFSEIRSGAAHSAAFRNSARARFP</sequence>
<reference evidence="2 3" key="1">
    <citation type="submission" date="2024-09" db="EMBL/GenBank/DDBJ databases">
        <authorList>
            <person name="Sun Q."/>
            <person name="Mori K."/>
        </authorList>
    </citation>
    <scope>NUCLEOTIDE SEQUENCE [LARGE SCALE GENOMIC DNA]</scope>
    <source>
        <strain evidence="2 3">KCTC 23279</strain>
    </source>
</reference>
<dbReference type="EMBL" id="JBHLWM010000008">
    <property type="protein sequence ID" value="MFC0242576.1"/>
    <property type="molecule type" value="Genomic_DNA"/>
</dbReference>
<accession>A0ABV6EWH1</accession>